<sequence>MDFSQSPPRNQFPSPQRTSSSSLSLYDIMKCAKGCNLTCTCRKSGIKFSTICYHCKGQGCTNSPEDDNIITNSTNQEAEIDNRMEEIISEVDLEEECQTMKVEKSDSKQTAINGYDSPSTSKQLKLI</sequence>
<evidence type="ECO:0000256" key="1">
    <source>
        <dbReference type="SAM" id="MobiDB-lite"/>
    </source>
</evidence>
<keyword evidence="3" id="KW-1185">Reference proteome</keyword>
<evidence type="ECO:0000313" key="3">
    <source>
        <dbReference type="Proteomes" id="UP000499080"/>
    </source>
</evidence>
<dbReference type="Proteomes" id="UP000499080">
    <property type="component" value="Unassembled WGS sequence"/>
</dbReference>
<proteinExistence type="predicted"/>
<reference evidence="2 3" key="1">
    <citation type="journal article" date="2019" name="Sci. Rep.">
        <title>Orb-weaving spider Araneus ventricosus genome elucidates the spidroin gene catalogue.</title>
        <authorList>
            <person name="Kono N."/>
            <person name="Nakamura H."/>
            <person name="Ohtoshi R."/>
            <person name="Moran D.A.P."/>
            <person name="Shinohara A."/>
            <person name="Yoshida Y."/>
            <person name="Fujiwara M."/>
            <person name="Mori M."/>
            <person name="Tomita M."/>
            <person name="Arakawa K."/>
        </authorList>
    </citation>
    <scope>NUCLEOTIDE SEQUENCE [LARGE SCALE GENOMIC DNA]</scope>
</reference>
<evidence type="ECO:0000313" key="2">
    <source>
        <dbReference type="EMBL" id="GBM97946.1"/>
    </source>
</evidence>
<feature type="compositionally biased region" description="Polar residues" evidence="1">
    <location>
        <begin position="1"/>
        <end position="18"/>
    </location>
</feature>
<dbReference type="AlphaFoldDB" id="A0A4Y2K8R4"/>
<evidence type="ECO:0008006" key="4">
    <source>
        <dbReference type="Google" id="ProtNLM"/>
    </source>
</evidence>
<organism evidence="2 3">
    <name type="scientific">Araneus ventricosus</name>
    <name type="common">Orbweaver spider</name>
    <name type="synonym">Epeira ventricosa</name>
    <dbReference type="NCBI Taxonomy" id="182803"/>
    <lineage>
        <taxon>Eukaryota</taxon>
        <taxon>Metazoa</taxon>
        <taxon>Ecdysozoa</taxon>
        <taxon>Arthropoda</taxon>
        <taxon>Chelicerata</taxon>
        <taxon>Arachnida</taxon>
        <taxon>Araneae</taxon>
        <taxon>Araneomorphae</taxon>
        <taxon>Entelegynae</taxon>
        <taxon>Araneoidea</taxon>
        <taxon>Araneidae</taxon>
        <taxon>Araneus</taxon>
    </lineage>
</organism>
<dbReference type="EMBL" id="BGPR01004281">
    <property type="protein sequence ID" value="GBM97946.1"/>
    <property type="molecule type" value="Genomic_DNA"/>
</dbReference>
<accession>A0A4Y2K8R4</accession>
<name>A0A4Y2K8R4_ARAVE</name>
<dbReference type="OrthoDB" id="8195485at2759"/>
<comment type="caution">
    <text evidence="2">The sequence shown here is derived from an EMBL/GenBank/DDBJ whole genome shotgun (WGS) entry which is preliminary data.</text>
</comment>
<gene>
    <name evidence="2" type="ORF">AVEN_42493_1</name>
</gene>
<feature type="region of interest" description="Disordered" evidence="1">
    <location>
        <begin position="102"/>
        <end position="122"/>
    </location>
</feature>
<protein>
    <recommendedName>
        <fullName evidence="4">Tesmin/TSO1-like CXC domain-containing protein</fullName>
    </recommendedName>
</protein>
<feature type="compositionally biased region" description="Polar residues" evidence="1">
    <location>
        <begin position="108"/>
        <end position="122"/>
    </location>
</feature>
<feature type="region of interest" description="Disordered" evidence="1">
    <location>
        <begin position="1"/>
        <end position="20"/>
    </location>
</feature>